<keyword evidence="2 5" id="KW-0812">Transmembrane</keyword>
<organism evidence="7 8">
    <name type="scientific">Pinctada imbricata</name>
    <name type="common">Atlantic pearl-oyster</name>
    <name type="synonym">Pinctada martensii</name>
    <dbReference type="NCBI Taxonomy" id="66713"/>
    <lineage>
        <taxon>Eukaryota</taxon>
        <taxon>Metazoa</taxon>
        <taxon>Spiralia</taxon>
        <taxon>Lophotrochozoa</taxon>
        <taxon>Mollusca</taxon>
        <taxon>Bivalvia</taxon>
        <taxon>Autobranchia</taxon>
        <taxon>Pteriomorphia</taxon>
        <taxon>Pterioida</taxon>
        <taxon>Pterioidea</taxon>
        <taxon>Pteriidae</taxon>
        <taxon>Pinctada</taxon>
    </lineage>
</organism>
<dbReference type="InterPro" id="IPR050186">
    <property type="entry name" value="TPT_transporter"/>
</dbReference>
<keyword evidence="8" id="KW-1185">Reference proteome</keyword>
<feature type="transmembrane region" description="Helical" evidence="5">
    <location>
        <begin position="212"/>
        <end position="232"/>
    </location>
</feature>
<dbReference type="SUPFAM" id="SSF103481">
    <property type="entry name" value="Multidrug resistance efflux transporter EmrE"/>
    <property type="match status" value="1"/>
</dbReference>
<dbReference type="Pfam" id="PF03151">
    <property type="entry name" value="TPT"/>
    <property type="match status" value="1"/>
</dbReference>
<dbReference type="GO" id="GO:0016020">
    <property type="term" value="C:membrane"/>
    <property type="evidence" value="ECO:0007669"/>
    <property type="project" value="UniProtKB-SubCell"/>
</dbReference>
<evidence type="ECO:0000256" key="3">
    <source>
        <dbReference type="ARBA" id="ARBA00022989"/>
    </source>
</evidence>
<feature type="transmembrane region" description="Helical" evidence="5">
    <location>
        <begin position="20"/>
        <end position="39"/>
    </location>
</feature>
<dbReference type="EMBL" id="VSWD01000005">
    <property type="protein sequence ID" value="KAK3101333.1"/>
    <property type="molecule type" value="Genomic_DNA"/>
</dbReference>
<feature type="domain" description="Sugar phosphate transporter" evidence="6">
    <location>
        <begin position="3"/>
        <end position="259"/>
    </location>
</feature>
<feature type="transmembrane region" description="Helical" evidence="5">
    <location>
        <begin position="137"/>
        <end position="161"/>
    </location>
</feature>
<gene>
    <name evidence="7" type="ORF">FSP39_002767</name>
</gene>
<comment type="subcellular location">
    <subcellularLocation>
        <location evidence="1">Membrane</location>
        <topology evidence="1">Multi-pass membrane protein</topology>
    </subcellularLocation>
</comment>
<proteinExistence type="predicted"/>
<evidence type="ECO:0000256" key="4">
    <source>
        <dbReference type="ARBA" id="ARBA00023136"/>
    </source>
</evidence>
<keyword evidence="3 5" id="KW-1133">Transmembrane helix</keyword>
<evidence type="ECO:0000256" key="1">
    <source>
        <dbReference type="ARBA" id="ARBA00004141"/>
    </source>
</evidence>
<feature type="transmembrane region" description="Helical" evidence="5">
    <location>
        <begin position="59"/>
        <end position="76"/>
    </location>
</feature>
<comment type="caution">
    <text evidence="7">The sequence shown here is derived from an EMBL/GenBank/DDBJ whole genome shotgun (WGS) entry which is preliminary data.</text>
</comment>
<evidence type="ECO:0000256" key="2">
    <source>
        <dbReference type="ARBA" id="ARBA00022692"/>
    </source>
</evidence>
<evidence type="ECO:0000256" key="5">
    <source>
        <dbReference type="SAM" id="Phobius"/>
    </source>
</evidence>
<sequence length="321" mass="35808">MVFLNKYLLSSPDLKLEAPLFITWYQCVVTVLLCVLLKVLSTIFPNQISFPSIMLDKDVLKGVLPLSIVFVSMITFNNMCLKYVGVAFYYVGRSLTTVFNVILSYLILNQTTSKKAIGCCGIIIAGFFLGVDQEGAAGSLSIIGVIFGVLASCSVALNSIFTKRVLPVVENNIWRLTFYNNVNACVLFIPLMLVFGEIPEVIKFPKLLDGSFWGYMTITGVFGFAIGYVTGLQIQVTSPLTHNISGTAKACAQTVIATMYYHDLKPFLWWTSNMVVLFGSGAYTEVRRREMKTSHEEQKAKLEQIRTIDKEDGTENELMRK</sequence>
<evidence type="ECO:0000259" key="6">
    <source>
        <dbReference type="Pfam" id="PF03151"/>
    </source>
</evidence>
<dbReference type="PANTHER" id="PTHR11132">
    <property type="entry name" value="SOLUTE CARRIER FAMILY 35"/>
    <property type="match status" value="1"/>
</dbReference>
<keyword evidence="4 5" id="KW-0472">Membrane</keyword>
<feature type="transmembrane region" description="Helical" evidence="5">
    <location>
        <begin position="88"/>
        <end position="108"/>
    </location>
</feature>
<dbReference type="Proteomes" id="UP001186944">
    <property type="component" value="Unassembled WGS sequence"/>
</dbReference>
<evidence type="ECO:0000313" key="7">
    <source>
        <dbReference type="EMBL" id="KAK3101333.1"/>
    </source>
</evidence>
<feature type="transmembrane region" description="Helical" evidence="5">
    <location>
        <begin position="173"/>
        <end position="192"/>
    </location>
</feature>
<dbReference type="InterPro" id="IPR004853">
    <property type="entry name" value="Sugar_P_trans_dom"/>
</dbReference>
<dbReference type="AlphaFoldDB" id="A0AA88YAP8"/>
<feature type="transmembrane region" description="Helical" evidence="5">
    <location>
        <begin position="115"/>
        <end position="131"/>
    </location>
</feature>
<accession>A0AA88YAP8</accession>
<protein>
    <recommendedName>
        <fullName evidence="6">Sugar phosphate transporter domain-containing protein</fullName>
    </recommendedName>
</protein>
<name>A0AA88YAP8_PINIB</name>
<evidence type="ECO:0000313" key="8">
    <source>
        <dbReference type="Proteomes" id="UP001186944"/>
    </source>
</evidence>
<reference evidence="7" key="1">
    <citation type="submission" date="2019-08" db="EMBL/GenBank/DDBJ databases">
        <title>The improved chromosome-level genome for the pearl oyster Pinctada fucata martensii using PacBio sequencing and Hi-C.</title>
        <authorList>
            <person name="Zheng Z."/>
        </authorList>
    </citation>
    <scope>NUCLEOTIDE SEQUENCE</scope>
    <source>
        <strain evidence="7">ZZ-2019</strain>
        <tissue evidence="7">Adductor muscle</tissue>
    </source>
</reference>
<dbReference type="InterPro" id="IPR037185">
    <property type="entry name" value="EmrE-like"/>
</dbReference>